<keyword evidence="3" id="KW-1185">Reference proteome</keyword>
<comment type="caution">
    <text evidence="2">The sequence shown here is derived from an EMBL/GenBank/DDBJ whole genome shotgun (WGS) entry which is preliminary data.</text>
</comment>
<evidence type="ECO:0000256" key="1">
    <source>
        <dbReference type="SAM" id="Phobius"/>
    </source>
</evidence>
<protein>
    <submittedName>
        <fullName evidence="2">Uncharacterized protein</fullName>
    </submittedName>
</protein>
<reference evidence="2 3" key="1">
    <citation type="journal article" date="2014" name="PLoS Genet.">
        <title>Phylogenetically driven sequencing of extremely halophilic archaea reveals strategies for static and dynamic osmo-response.</title>
        <authorList>
            <person name="Becker E.A."/>
            <person name="Seitzer P.M."/>
            <person name="Tritt A."/>
            <person name="Larsen D."/>
            <person name="Krusor M."/>
            <person name="Yao A.I."/>
            <person name="Wu D."/>
            <person name="Madern D."/>
            <person name="Eisen J.A."/>
            <person name="Darling A.E."/>
            <person name="Facciotti M.T."/>
        </authorList>
    </citation>
    <scope>NUCLEOTIDE SEQUENCE [LARGE SCALE GENOMIC DNA]</scope>
    <source>
        <strain evidence="2 3">JCM 10635</strain>
    </source>
</reference>
<dbReference type="STRING" id="1227500.C494_06530"/>
<gene>
    <name evidence="2" type="ORF">C494_06530</name>
</gene>
<sequence>MIGGIDLHAGTVAVSSARDYAHAVLTALLGALVWALLEPIPLVSGVLALVAWIAAVKWRYRLGWFRSGAV</sequence>
<dbReference type="Proteomes" id="UP000011690">
    <property type="component" value="Unassembled WGS sequence"/>
</dbReference>
<proteinExistence type="predicted"/>
<dbReference type="AlphaFoldDB" id="L9WLF0"/>
<keyword evidence="1" id="KW-0472">Membrane</keyword>
<keyword evidence="1" id="KW-1133">Transmembrane helix</keyword>
<feature type="transmembrane region" description="Helical" evidence="1">
    <location>
        <begin position="43"/>
        <end position="60"/>
    </location>
</feature>
<evidence type="ECO:0000313" key="3">
    <source>
        <dbReference type="Proteomes" id="UP000011690"/>
    </source>
</evidence>
<keyword evidence="1" id="KW-0812">Transmembrane</keyword>
<dbReference type="EMBL" id="AOHY01000015">
    <property type="protein sequence ID" value="ELY50016.1"/>
    <property type="molecule type" value="Genomic_DNA"/>
</dbReference>
<evidence type="ECO:0000313" key="2">
    <source>
        <dbReference type="EMBL" id="ELY50016.1"/>
    </source>
</evidence>
<name>L9WLF0_9EURY</name>
<organism evidence="2 3">
    <name type="scientific">Natronorubrum bangense JCM 10635</name>
    <dbReference type="NCBI Taxonomy" id="1227500"/>
    <lineage>
        <taxon>Archaea</taxon>
        <taxon>Methanobacteriati</taxon>
        <taxon>Methanobacteriota</taxon>
        <taxon>Stenosarchaea group</taxon>
        <taxon>Halobacteria</taxon>
        <taxon>Halobacteriales</taxon>
        <taxon>Natrialbaceae</taxon>
        <taxon>Natronorubrum</taxon>
    </lineage>
</organism>
<dbReference type="PATRIC" id="fig|1227500.6.peg.1324"/>
<dbReference type="eggNOG" id="arCOG03769">
    <property type="taxonomic scope" value="Archaea"/>
</dbReference>
<accession>L9WLF0</accession>